<accession>A0A413VLK8</accession>
<dbReference type="Proteomes" id="UP000284379">
    <property type="component" value="Unassembled WGS sequence"/>
</dbReference>
<dbReference type="PROSITE" id="PS51257">
    <property type="entry name" value="PROKAR_LIPOPROTEIN"/>
    <property type="match status" value="1"/>
</dbReference>
<evidence type="ECO:0000313" key="3">
    <source>
        <dbReference type="Proteomes" id="UP000284379"/>
    </source>
</evidence>
<organism evidence="2 3">
    <name type="scientific">Bacteroides nordii</name>
    <dbReference type="NCBI Taxonomy" id="291645"/>
    <lineage>
        <taxon>Bacteria</taxon>
        <taxon>Pseudomonadati</taxon>
        <taxon>Bacteroidota</taxon>
        <taxon>Bacteroidia</taxon>
        <taxon>Bacteroidales</taxon>
        <taxon>Bacteroidaceae</taxon>
        <taxon>Bacteroides</taxon>
    </lineage>
</organism>
<protein>
    <recommendedName>
        <fullName evidence="4">Lipoprotein</fullName>
    </recommendedName>
</protein>
<dbReference type="RefSeq" id="WP_122201689.1">
    <property type="nucleotide sequence ID" value="NZ_CABJFV010000009.1"/>
</dbReference>
<name>A0A413VLK8_9BACE</name>
<gene>
    <name evidence="2" type="ORF">DW888_12565</name>
</gene>
<dbReference type="AlphaFoldDB" id="A0A413VLK8"/>
<feature type="signal peptide" evidence="1">
    <location>
        <begin position="1"/>
        <end position="22"/>
    </location>
</feature>
<dbReference type="EMBL" id="QSGO01000009">
    <property type="protein sequence ID" value="RHB34374.1"/>
    <property type="molecule type" value="Genomic_DNA"/>
</dbReference>
<keyword evidence="1" id="KW-0732">Signal</keyword>
<reference evidence="2 3" key="1">
    <citation type="submission" date="2018-08" db="EMBL/GenBank/DDBJ databases">
        <title>A genome reference for cultivated species of the human gut microbiota.</title>
        <authorList>
            <person name="Zou Y."/>
            <person name="Xue W."/>
            <person name="Luo G."/>
        </authorList>
    </citation>
    <scope>NUCLEOTIDE SEQUENCE [LARGE SCALE GENOMIC DNA]</scope>
    <source>
        <strain evidence="2 3">AM40-30BH</strain>
    </source>
</reference>
<feature type="chain" id="PRO_5018974957" description="Lipoprotein" evidence="1">
    <location>
        <begin position="23"/>
        <end position="134"/>
    </location>
</feature>
<evidence type="ECO:0000313" key="2">
    <source>
        <dbReference type="EMBL" id="RHB34374.1"/>
    </source>
</evidence>
<sequence length="134" mass="15360">MKKFLSITLLLTAMFLTFSACSKDDDEKEKVQDTTYTFSYTANDPPKGFTTNITLFEYNEKGEQIVQNHVNNCKKGRSEKFTANTDSRKIKVYLVVTNGTQSVYNWVQQVYYLEKEKNIDVSVTGESRVGTKEP</sequence>
<comment type="caution">
    <text evidence="2">The sequence shown here is derived from an EMBL/GenBank/DDBJ whole genome shotgun (WGS) entry which is preliminary data.</text>
</comment>
<proteinExistence type="predicted"/>
<evidence type="ECO:0000256" key="1">
    <source>
        <dbReference type="SAM" id="SignalP"/>
    </source>
</evidence>
<evidence type="ECO:0008006" key="4">
    <source>
        <dbReference type="Google" id="ProtNLM"/>
    </source>
</evidence>